<sequence>MQKRTRLILASLLVVQYIILRILRGFPEFIETYYSQGIYPYISGLLRYIFGWIPFSMGDVFYLLFIVLMIRWLLKNYKRLIKEPVWFFVDIAATLSIVYAVFNLVWGLNYLRPALHQTLQLENDYTTQQLITTTQRLIQKSNEIHRSLGYKDSVKIDLPYTQNEIFEKSKNGYQNLEKEYPNLAYSPTSIKKSGWSLGLTYMGYSGYYNPLTGEAQVNNLIKSYKFPVVACHEQAHQIGFAAENEANFIATLATLHNEDPYIRYTGYIFALRYCLNELARRDMAAYETMLPTVNFGILESYREMREFWLSYKNPFENLSKAFWDQFLKANNQSKGIESYSYMVALVVNYFEDKPM</sequence>
<dbReference type="AlphaFoldDB" id="A0A9X1JW00"/>
<dbReference type="Proteomes" id="UP001138686">
    <property type="component" value="Unassembled WGS sequence"/>
</dbReference>
<keyword evidence="1" id="KW-1133">Transmembrane helix</keyword>
<dbReference type="RefSeq" id="WP_219052843.1">
    <property type="nucleotide sequence ID" value="NZ_JAHWDP010000003.1"/>
</dbReference>
<keyword evidence="3" id="KW-1185">Reference proteome</keyword>
<keyword evidence="1" id="KW-0472">Membrane</keyword>
<evidence type="ECO:0000256" key="1">
    <source>
        <dbReference type="SAM" id="Phobius"/>
    </source>
</evidence>
<protein>
    <submittedName>
        <fullName evidence="2">DUF3810 domain-containing protein</fullName>
    </submittedName>
</protein>
<name>A0A9X1JW00_9FLAO</name>
<evidence type="ECO:0000313" key="3">
    <source>
        <dbReference type="Proteomes" id="UP001138686"/>
    </source>
</evidence>
<keyword evidence="1" id="KW-0812">Transmembrane</keyword>
<comment type="caution">
    <text evidence="2">The sequence shown here is derived from an EMBL/GenBank/DDBJ whole genome shotgun (WGS) entry which is preliminary data.</text>
</comment>
<dbReference type="EMBL" id="JAHWDP010000003">
    <property type="protein sequence ID" value="MBW2938330.1"/>
    <property type="molecule type" value="Genomic_DNA"/>
</dbReference>
<dbReference type="Pfam" id="PF12725">
    <property type="entry name" value="DUF3810"/>
    <property type="match status" value="1"/>
</dbReference>
<gene>
    <name evidence="2" type="ORF">KXJ69_09450</name>
</gene>
<feature type="transmembrane region" description="Helical" evidence="1">
    <location>
        <begin position="86"/>
        <end position="108"/>
    </location>
</feature>
<dbReference type="InterPro" id="IPR024294">
    <property type="entry name" value="DUF3810"/>
</dbReference>
<reference evidence="2" key="1">
    <citation type="submission" date="2021-07" db="EMBL/GenBank/DDBJ databases">
        <title>Aureisphaera sp. CAU 1614 isolated from sea sediment.</title>
        <authorList>
            <person name="Kim W."/>
        </authorList>
    </citation>
    <scope>NUCLEOTIDE SEQUENCE</scope>
    <source>
        <strain evidence="2">CAU 1614</strain>
    </source>
</reference>
<organism evidence="2 3">
    <name type="scientific">Halomarinibacterium sedimenti</name>
    <dbReference type="NCBI Taxonomy" id="2857106"/>
    <lineage>
        <taxon>Bacteria</taxon>
        <taxon>Pseudomonadati</taxon>
        <taxon>Bacteroidota</taxon>
        <taxon>Flavobacteriia</taxon>
        <taxon>Flavobacteriales</taxon>
        <taxon>Flavobacteriaceae</taxon>
        <taxon>Halomarinibacterium</taxon>
    </lineage>
</organism>
<accession>A0A9X1JW00</accession>
<proteinExistence type="predicted"/>
<evidence type="ECO:0000313" key="2">
    <source>
        <dbReference type="EMBL" id="MBW2938330.1"/>
    </source>
</evidence>
<feature type="transmembrane region" description="Helical" evidence="1">
    <location>
        <begin position="49"/>
        <end position="74"/>
    </location>
</feature>